<dbReference type="OrthoDB" id="2160613at2759"/>
<feature type="compositionally biased region" description="Basic and acidic residues" evidence="4">
    <location>
        <begin position="298"/>
        <end position="311"/>
    </location>
</feature>
<evidence type="ECO:0000256" key="2">
    <source>
        <dbReference type="ARBA" id="ARBA00022737"/>
    </source>
</evidence>
<feature type="domain" description="U2A'/phosphoprotein 32 family A C-terminal" evidence="5">
    <location>
        <begin position="147"/>
        <end position="165"/>
    </location>
</feature>
<keyword evidence="1" id="KW-0433">Leucine-rich repeat</keyword>
<dbReference type="GO" id="GO:0005634">
    <property type="term" value="C:nucleus"/>
    <property type="evidence" value="ECO:0007669"/>
    <property type="project" value="TreeGrafter"/>
</dbReference>
<dbReference type="AlphaFoldDB" id="A0A8J2JNM1"/>
<comment type="similarity">
    <text evidence="3">Belongs to the ANP32 family.</text>
</comment>
<evidence type="ECO:0000256" key="4">
    <source>
        <dbReference type="SAM" id="MobiDB-lite"/>
    </source>
</evidence>
<feature type="compositionally biased region" description="Acidic residues" evidence="4">
    <location>
        <begin position="261"/>
        <end position="289"/>
    </location>
</feature>
<feature type="compositionally biased region" description="Acidic residues" evidence="4">
    <location>
        <begin position="192"/>
        <end position="209"/>
    </location>
</feature>
<evidence type="ECO:0000259" key="5">
    <source>
        <dbReference type="SMART" id="SM00446"/>
    </source>
</evidence>
<dbReference type="GO" id="GO:0042393">
    <property type="term" value="F:histone binding"/>
    <property type="evidence" value="ECO:0007669"/>
    <property type="project" value="TreeGrafter"/>
</dbReference>
<dbReference type="FunFam" id="3.80.10.10:FF:000131">
    <property type="entry name" value="acidic leucine-rich nuclear phosphoprotein 32-related protein-like"/>
    <property type="match status" value="1"/>
</dbReference>
<sequence length="318" mass="36142">MGGRGENTSEASPSSNQNLSVVINMEKRIELEKRRRPSSQIEELNLDNCRSTTIEGLTDEFLNLRSLSLISVGLTSLKGFPKLPKLRKLELSDNRISGGLQILKECEKLTVLNLSNNKIKDFETLEPLKELKSLKSLDLFRNEVTEGENYREKVFALLPELTYLDSIDRNGKDAEESDLDDEEIKEMNGKGEEEDEDEESEEDENEDGNEEGKQTGGVGKEDLDDEDVEEEEEIDEEEDEDDDGDDPSAIGLKDIYRDYEKESDDEDFDEEAISDDEDDDEDIDEDDPEAASNWKAADPNEGRRGTKRQHEDDEEESD</sequence>
<dbReference type="InterPro" id="IPR003603">
    <property type="entry name" value="U2A'_phosphoprotein32A_C"/>
</dbReference>
<evidence type="ECO:0000256" key="1">
    <source>
        <dbReference type="ARBA" id="ARBA00022614"/>
    </source>
</evidence>
<dbReference type="Pfam" id="PF14580">
    <property type="entry name" value="LRR_9"/>
    <property type="match status" value="1"/>
</dbReference>
<gene>
    <name evidence="6" type="ORF">AFUS01_LOCUS11778</name>
</gene>
<proteinExistence type="inferred from homology"/>
<keyword evidence="7" id="KW-1185">Reference proteome</keyword>
<feature type="region of interest" description="Disordered" evidence="4">
    <location>
        <begin position="169"/>
        <end position="318"/>
    </location>
</feature>
<dbReference type="SMART" id="SM00446">
    <property type="entry name" value="LRRcap"/>
    <property type="match status" value="1"/>
</dbReference>
<feature type="compositionally biased region" description="Acidic residues" evidence="4">
    <location>
        <begin position="175"/>
        <end position="184"/>
    </location>
</feature>
<dbReference type="Proteomes" id="UP000708208">
    <property type="component" value="Unassembled WGS sequence"/>
</dbReference>
<organism evidence="6 7">
    <name type="scientific">Allacma fusca</name>
    <dbReference type="NCBI Taxonomy" id="39272"/>
    <lineage>
        <taxon>Eukaryota</taxon>
        <taxon>Metazoa</taxon>
        <taxon>Ecdysozoa</taxon>
        <taxon>Arthropoda</taxon>
        <taxon>Hexapoda</taxon>
        <taxon>Collembola</taxon>
        <taxon>Symphypleona</taxon>
        <taxon>Sminthuridae</taxon>
        <taxon>Allacma</taxon>
    </lineage>
</organism>
<evidence type="ECO:0000256" key="3">
    <source>
        <dbReference type="ARBA" id="ARBA00025777"/>
    </source>
</evidence>
<feature type="compositionally biased region" description="Acidic residues" evidence="4">
    <location>
        <begin position="222"/>
        <end position="246"/>
    </location>
</feature>
<reference evidence="6" key="1">
    <citation type="submission" date="2021-06" db="EMBL/GenBank/DDBJ databases">
        <authorList>
            <person name="Hodson N. C."/>
            <person name="Mongue J. A."/>
            <person name="Jaron S. K."/>
        </authorList>
    </citation>
    <scope>NUCLEOTIDE SEQUENCE</scope>
</reference>
<evidence type="ECO:0000313" key="7">
    <source>
        <dbReference type="Proteomes" id="UP000708208"/>
    </source>
</evidence>
<dbReference type="EMBL" id="CAJVCH010091277">
    <property type="protein sequence ID" value="CAG7722652.1"/>
    <property type="molecule type" value="Genomic_DNA"/>
</dbReference>
<keyword evidence="2" id="KW-0677">Repeat</keyword>
<dbReference type="PANTHER" id="PTHR11375:SF0">
    <property type="entry name" value="ACIDIC LEUCINE-RICH NUCLEAR PHOSPHOPROTEIN 32 FAMILY MEMBER A"/>
    <property type="match status" value="1"/>
</dbReference>
<evidence type="ECO:0000313" key="6">
    <source>
        <dbReference type="EMBL" id="CAG7722652.1"/>
    </source>
</evidence>
<dbReference type="InterPro" id="IPR001611">
    <property type="entry name" value="Leu-rich_rpt"/>
</dbReference>
<dbReference type="InterPro" id="IPR045081">
    <property type="entry name" value="AN32"/>
</dbReference>
<dbReference type="PANTHER" id="PTHR11375">
    <property type="entry name" value="ACIDIC LEUCINE-RICH NUCLEAR PHOSPHOPROTEIN 32"/>
    <property type="match status" value="1"/>
</dbReference>
<comment type="caution">
    <text evidence="6">The sequence shown here is derived from an EMBL/GenBank/DDBJ whole genome shotgun (WGS) entry which is preliminary data.</text>
</comment>
<protein>
    <recommendedName>
        <fullName evidence="5">U2A'/phosphoprotein 32 family A C-terminal domain-containing protein</fullName>
    </recommendedName>
</protein>
<dbReference type="PROSITE" id="PS51450">
    <property type="entry name" value="LRR"/>
    <property type="match status" value="1"/>
</dbReference>
<accession>A0A8J2JNM1</accession>
<name>A0A8J2JNM1_9HEXA</name>